<dbReference type="AlphaFoldDB" id="A0A8J2RNM5"/>
<dbReference type="GO" id="GO:0071897">
    <property type="term" value="P:DNA biosynthetic process"/>
    <property type="evidence" value="ECO:0007669"/>
    <property type="project" value="UniProtKB-ARBA"/>
</dbReference>
<evidence type="ECO:0000313" key="1">
    <source>
        <dbReference type="EMBL" id="CAH0104952.1"/>
    </source>
</evidence>
<dbReference type="Proteomes" id="UP000789390">
    <property type="component" value="Unassembled WGS sequence"/>
</dbReference>
<dbReference type="PANTHER" id="PTHR47331">
    <property type="entry name" value="PHD-TYPE DOMAIN-CONTAINING PROTEIN"/>
    <property type="match status" value="1"/>
</dbReference>
<dbReference type="InterPro" id="IPR043502">
    <property type="entry name" value="DNA/RNA_pol_sf"/>
</dbReference>
<keyword evidence="2" id="KW-1185">Reference proteome</keyword>
<organism evidence="1 2">
    <name type="scientific">Daphnia galeata</name>
    <dbReference type="NCBI Taxonomy" id="27404"/>
    <lineage>
        <taxon>Eukaryota</taxon>
        <taxon>Metazoa</taxon>
        <taxon>Ecdysozoa</taxon>
        <taxon>Arthropoda</taxon>
        <taxon>Crustacea</taxon>
        <taxon>Branchiopoda</taxon>
        <taxon>Diplostraca</taxon>
        <taxon>Cladocera</taxon>
        <taxon>Anomopoda</taxon>
        <taxon>Daphniidae</taxon>
        <taxon>Daphnia</taxon>
    </lineage>
</organism>
<evidence type="ECO:0008006" key="3">
    <source>
        <dbReference type="Google" id="ProtNLM"/>
    </source>
</evidence>
<dbReference type="SUPFAM" id="SSF56672">
    <property type="entry name" value="DNA/RNA polymerases"/>
    <property type="match status" value="1"/>
</dbReference>
<comment type="caution">
    <text evidence="1">The sequence shown here is derived from an EMBL/GenBank/DDBJ whole genome shotgun (WGS) entry which is preliminary data.</text>
</comment>
<dbReference type="OrthoDB" id="6382028at2759"/>
<protein>
    <recommendedName>
        <fullName evidence="3">Reverse transcriptase domain-containing protein</fullName>
    </recommendedName>
</protein>
<evidence type="ECO:0000313" key="2">
    <source>
        <dbReference type="Proteomes" id="UP000789390"/>
    </source>
</evidence>
<reference evidence="1" key="1">
    <citation type="submission" date="2021-11" db="EMBL/GenBank/DDBJ databases">
        <authorList>
            <person name="Schell T."/>
        </authorList>
    </citation>
    <scope>NUCLEOTIDE SEQUENCE</scope>
    <source>
        <strain evidence="1">M5</strain>
    </source>
</reference>
<accession>A0A8J2RNM5</accession>
<sequence>MPWRTDKKDLLPTNYYRANERFRRLINRLLKEPELFRANHEQIMGYLQSGFISKVEAPDQPTTRSEFYLLHRPVIRSQAVTTKIRPVFDASARTDEGLSLNDCLETGENLNPELLAVLLRFRWHRVAWVGNIEKAFLQIEIHAEDRDALRFLWIDDLTSSTLEKEPSIFCWNRVTFGLSPSRVPYYCASLYESILRALKRWILP</sequence>
<dbReference type="EMBL" id="CAKKLH010000161">
    <property type="protein sequence ID" value="CAH0104952.1"/>
    <property type="molecule type" value="Genomic_DNA"/>
</dbReference>
<proteinExistence type="predicted"/>
<name>A0A8J2RNM5_9CRUS</name>
<dbReference type="PANTHER" id="PTHR47331:SF5">
    <property type="entry name" value="RIBONUCLEASE H"/>
    <property type="match status" value="1"/>
</dbReference>
<gene>
    <name evidence="1" type="ORF">DGAL_LOCUS7882</name>
</gene>